<dbReference type="OrthoDB" id="434092at2759"/>
<dbReference type="AlphaFoldDB" id="A0A0M4EAH1"/>
<dbReference type="InterPro" id="IPR030457">
    <property type="entry name" value="ELO_CS"/>
</dbReference>
<dbReference type="EC" id="2.3.1.199" evidence="10"/>
<keyword evidence="12" id="KW-1185">Reference proteome</keyword>
<dbReference type="GO" id="GO:0019367">
    <property type="term" value="P:fatty acid elongation, saturated fatty acid"/>
    <property type="evidence" value="ECO:0007669"/>
    <property type="project" value="TreeGrafter"/>
</dbReference>
<evidence type="ECO:0000256" key="1">
    <source>
        <dbReference type="ARBA" id="ARBA00004141"/>
    </source>
</evidence>
<comment type="catalytic activity">
    <reaction evidence="10">
        <text>a very-long-chain acyl-CoA + malonyl-CoA + H(+) = a very-long-chain 3-oxoacyl-CoA + CO2 + CoA</text>
        <dbReference type="Rhea" id="RHEA:32727"/>
        <dbReference type="ChEBI" id="CHEBI:15378"/>
        <dbReference type="ChEBI" id="CHEBI:16526"/>
        <dbReference type="ChEBI" id="CHEBI:57287"/>
        <dbReference type="ChEBI" id="CHEBI:57384"/>
        <dbReference type="ChEBI" id="CHEBI:90725"/>
        <dbReference type="ChEBI" id="CHEBI:90736"/>
        <dbReference type="EC" id="2.3.1.199"/>
    </reaction>
</comment>
<comment type="subcellular location">
    <subcellularLocation>
        <location evidence="1">Membrane</location>
        <topology evidence="1">Multi-pass membrane protein</topology>
    </subcellularLocation>
</comment>
<feature type="transmembrane region" description="Helical" evidence="10">
    <location>
        <begin position="194"/>
        <end position="215"/>
    </location>
</feature>
<evidence type="ECO:0000256" key="4">
    <source>
        <dbReference type="ARBA" id="ARBA00022692"/>
    </source>
</evidence>
<evidence type="ECO:0000256" key="6">
    <source>
        <dbReference type="ARBA" id="ARBA00022989"/>
    </source>
</evidence>
<dbReference type="GO" id="GO:0034626">
    <property type="term" value="P:fatty acid elongation, polyunsaturated fatty acid"/>
    <property type="evidence" value="ECO:0007669"/>
    <property type="project" value="TreeGrafter"/>
</dbReference>
<keyword evidence="3 10" id="KW-0808">Transferase</keyword>
<dbReference type="GO" id="GO:0034625">
    <property type="term" value="P:fatty acid elongation, monounsaturated fatty acid"/>
    <property type="evidence" value="ECO:0007669"/>
    <property type="project" value="TreeGrafter"/>
</dbReference>
<comment type="similarity">
    <text evidence="10">Belongs to the ELO family.</text>
</comment>
<feature type="transmembrane region" description="Helical" evidence="10">
    <location>
        <begin position="20"/>
        <end position="41"/>
    </location>
</feature>
<keyword evidence="6 10" id="KW-1133">Transmembrane helix</keyword>
<keyword evidence="5 10" id="KW-0276">Fatty acid metabolism</keyword>
<keyword evidence="2 10" id="KW-0444">Lipid biosynthesis</keyword>
<protein>
    <recommendedName>
        <fullName evidence="10">Elongation of very long chain fatty acids protein</fullName>
        <ecNumber evidence="10">2.3.1.199</ecNumber>
    </recommendedName>
    <alternativeName>
        <fullName evidence="10">Very-long-chain 3-oxoacyl-CoA synthase</fullName>
    </alternativeName>
</protein>
<feature type="transmembrane region" description="Helical" evidence="10">
    <location>
        <begin position="62"/>
        <end position="82"/>
    </location>
</feature>
<organism evidence="11 12">
    <name type="scientific">Drosophila busckii</name>
    <name type="common">Fruit fly</name>
    <dbReference type="NCBI Taxonomy" id="30019"/>
    <lineage>
        <taxon>Eukaryota</taxon>
        <taxon>Metazoa</taxon>
        <taxon>Ecdysozoa</taxon>
        <taxon>Arthropoda</taxon>
        <taxon>Hexapoda</taxon>
        <taxon>Insecta</taxon>
        <taxon>Pterygota</taxon>
        <taxon>Neoptera</taxon>
        <taxon>Endopterygota</taxon>
        <taxon>Diptera</taxon>
        <taxon>Brachycera</taxon>
        <taxon>Muscomorpha</taxon>
        <taxon>Ephydroidea</taxon>
        <taxon>Drosophilidae</taxon>
        <taxon>Drosophila</taxon>
    </lineage>
</organism>
<evidence type="ECO:0000313" key="12">
    <source>
        <dbReference type="Proteomes" id="UP000494163"/>
    </source>
</evidence>
<dbReference type="Proteomes" id="UP000494163">
    <property type="component" value="Chromosome 2R"/>
</dbReference>
<evidence type="ECO:0000256" key="2">
    <source>
        <dbReference type="ARBA" id="ARBA00022516"/>
    </source>
</evidence>
<name>A0A0M4EAH1_DROBS</name>
<dbReference type="PROSITE" id="PS01188">
    <property type="entry name" value="ELO"/>
    <property type="match status" value="1"/>
</dbReference>
<dbReference type="Pfam" id="PF01151">
    <property type="entry name" value="ELO"/>
    <property type="match status" value="1"/>
</dbReference>
<dbReference type="PANTHER" id="PTHR11157">
    <property type="entry name" value="FATTY ACID ACYL TRANSFERASE-RELATED"/>
    <property type="match status" value="1"/>
</dbReference>
<keyword evidence="7 10" id="KW-0443">Lipid metabolism</keyword>
<sequence>SFEKNKIHTDPHPLPLTNSPWPTLLILGVYALFVLKLGKLYMQKRQPYNLRKLLMCYNLGQVAYNGLFFGITFYNLIIKQICNWRCMEPFPFGHEHKNLERYVHYAYFINKILDLLDTVFFVLRKSYKQISFLHVYHHVMMCCGCYLVMRFYGTGGHLNFVGMLNSLVHTVMYFYYFLSAYYPGLKASLWWKKYITISQLMQFLMLFSYAAYILVFSRDCGYPACLLLVQIVQAVIMIYMFGNFYVKTYVQAKKKQQ</sequence>
<feature type="transmembrane region" description="Helical" evidence="10">
    <location>
        <begin position="221"/>
        <end position="246"/>
    </location>
</feature>
<reference evidence="11 12" key="1">
    <citation type="submission" date="2015-08" db="EMBL/GenBank/DDBJ databases">
        <title>Ancestral chromatin configuration constrains chromatin evolution on differentiating sex chromosomes in Drosophila.</title>
        <authorList>
            <person name="Zhou Q."/>
            <person name="Bachtrog D."/>
        </authorList>
    </citation>
    <scope>NUCLEOTIDE SEQUENCE [LARGE SCALE GENOMIC DNA]</scope>
    <source>
        <tissue evidence="11">Whole larvae</tissue>
    </source>
</reference>
<dbReference type="GO" id="GO:0005789">
    <property type="term" value="C:endoplasmic reticulum membrane"/>
    <property type="evidence" value="ECO:0007669"/>
    <property type="project" value="TreeGrafter"/>
</dbReference>
<evidence type="ECO:0000256" key="9">
    <source>
        <dbReference type="ARBA" id="ARBA00023160"/>
    </source>
</evidence>
<feature type="transmembrane region" description="Helical" evidence="10">
    <location>
        <begin position="135"/>
        <end position="152"/>
    </location>
</feature>
<dbReference type="EMBL" id="CP012524">
    <property type="protein sequence ID" value="ALC42071.1"/>
    <property type="molecule type" value="Genomic_DNA"/>
</dbReference>
<gene>
    <name evidence="11" type="ORF">Dbus_chr2Rg1650</name>
</gene>
<dbReference type="GO" id="GO:0042761">
    <property type="term" value="P:very long-chain fatty acid biosynthetic process"/>
    <property type="evidence" value="ECO:0007669"/>
    <property type="project" value="TreeGrafter"/>
</dbReference>
<proteinExistence type="inferred from homology"/>
<feature type="transmembrane region" description="Helical" evidence="10">
    <location>
        <begin position="158"/>
        <end position="182"/>
    </location>
</feature>
<evidence type="ECO:0000256" key="3">
    <source>
        <dbReference type="ARBA" id="ARBA00022679"/>
    </source>
</evidence>
<keyword evidence="8 10" id="KW-0472">Membrane</keyword>
<accession>A0A0M4EAH1</accession>
<evidence type="ECO:0000256" key="7">
    <source>
        <dbReference type="ARBA" id="ARBA00023098"/>
    </source>
</evidence>
<dbReference type="PANTHER" id="PTHR11157:SF116">
    <property type="entry name" value="ELONGATION OF VERY LONG CHAIN FATTY ACIDS PROTEIN-RELATED"/>
    <property type="match status" value="1"/>
</dbReference>
<dbReference type="GO" id="GO:0009922">
    <property type="term" value="F:fatty acid elongase activity"/>
    <property type="evidence" value="ECO:0007669"/>
    <property type="project" value="UniProtKB-EC"/>
</dbReference>
<keyword evidence="9 10" id="KW-0275">Fatty acid biosynthesis</keyword>
<evidence type="ECO:0000313" key="11">
    <source>
        <dbReference type="EMBL" id="ALC42071.1"/>
    </source>
</evidence>
<feature type="non-terminal residue" evidence="11">
    <location>
        <position position="1"/>
    </location>
</feature>
<feature type="transmembrane region" description="Helical" evidence="10">
    <location>
        <begin position="102"/>
        <end position="123"/>
    </location>
</feature>
<dbReference type="OMA" id="CYLVMRF"/>
<keyword evidence="4 10" id="KW-0812">Transmembrane</keyword>
<evidence type="ECO:0000256" key="5">
    <source>
        <dbReference type="ARBA" id="ARBA00022832"/>
    </source>
</evidence>
<dbReference type="InterPro" id="IPR002076">
    <property type="entry name" value="ELO_fam"/>
</dbReference>
<evidence type="ECO:0000256" key="8">
    <source>
        <dbReference type="ARBA" id="ARBA00023136"/>
    </source>
</evidence>
<evidence type="ECO:0000256" key="10">
    <source>
        <dbReference type="RuleBase" id="RU361115"/>
    </source>
</evidence>
<dbReference type="GO" id="GO:0030148">
    <property type="term" value="P:sphingolipid biosynthetic process"/>
    <property type="evidence" value="ECO:0007669"/>
    <property type="project" value="TreeGrafter"/>
</dbReference>